<feature type="region of interest" description="Disordered" evidence="2">
    <location>
        <begin position="754"/>
        <end position="784"/>
    </location>
</feature>
<protein>
    <submittedName>
        <fullName evidence="4">Flavin reductase like domain-containing protein</fullName>
    </submittedName>
</protein>
<feature type="region of interest" description="Disordered" evidence="2">
    <location>
        <begin position="798"/>
        <end position="884"/>
    </location>
</feature>
<dbReference type="Gene3D" id="2.30.110.10">
    <property type="entry name" value="Electron Transport, Fmn-binding Protein, Chain A"/>
    <property type="match status" value="1"/>
</dbReference>
<dbReference type="PANTHER" id="PTHR30466:SF1">
    <property type="entry name" value="FMN REDUCTASE (NADH) RUTF"/>
    <property type="match status" value="1"/>
</dbReference>
<keyword evidence="1" id="KW-0560">Oxidoreductase</keyword>
<dbReference type="PANTHER" id="PTHR30466">
    <property type="entry name" value="FLAVIN REDUCTASE"/>
    <property type="match status" value="1"/>
</dbReference>
<feature type="compositionally biased region" description="Polar residues" evidence="2">
    <location>
        <begin position="69"/>
        <end position="82"/>
    </location>
</feature>
<dbReference type="InterPro" id="IPR012349">
    <property type="entry name" value="Split_barrel_FMN-bd"/>
</dbReference>
<feature type="compositionally biased region" description="Acidic residues" evidence="2">
    <location>
        <begin position="872"/>
        <end position="884"/>
    </location>
</feature>
<dbReference type="GO" id="GO:0010181">
    <property type="term" value="F:FMN binding"/>
    <property type="evidence" value="ECO:0007669"/>
    <property type="project" value="InterPro"/>
</dbReference>
<accession>A0A9P6KMC0</accession>
<feature type="compositionally biased region" description="Basic and acidic residues" evidence="2">
    <location>
        <begin position="798"/>
        <end position="871"/>
    </location>
</feature>
<dbReference type="Pfam" id="PF01613">
    <property type="entry name" value="Flavin_Reduct"/>
    <property type="match status" value="1"/>
</dbReference>
<feature type="compositionally biased region" description="Low complexity" evidence="2">
    <location>
        <begin position="53"/>
        <end position="64"/>
    </location>
</feature>
<evidence type="ECO:0000259" key="3">
    <source>
        <dbReference type="SMART" id="SM00903"/>
    </source>
</evidence>
<dbReference type="Proteomes" id="UP000756921">
    <property type="component" value="Unassembled WGS sequence"/>
</dbReference>
<feature type="domain" description="Flavin reductase like" evidence="3">
    <location>
        <begin position="92"/>
        <end position="255"/>
    </location>
</feature>
<reference evidence="4" key="1">
    <citation type="journal article" date="2020" name="Mol. Plant Microbe Interact.">
        <title>Genome Sequence of the Biocontrol Agent Coniothyrium minitans strain Conio (IMI 134523).</title>
        <authorList>
            <person name="Patel D."/>
            <person name="Shittu T.A."/>
            <person name="Baroncelli R."/>
            <person name="Muthumeenakshi S."/>
            <person name="Osborne T.H."/>
            <person name="Janganan T.K."/>
            <person name="Sreenivasaprasad S."/>
        </authorList>
    </citation>
    <scope>NUCLEOTIDE SEQUENCE</scope>
    <source>
        <strain evidence="4">Conio</strain>
    </source>
</reference>
<evidence type="ECO:0000256" key="1">
    <source>
        <dbReference type="ARBA" id="ARBA00023002"/>
    </source>
</evidence>
<dbReference type="EMBL" id="WJXW01000012">
    <property type="protein sequence ID" value="KAF9731531.1"/>
    <property type="molecule type" value="Genomic_DNA"/>
</dbReference>
<evidence type="ECO:0000313" key="5">
    <source>
        <dbReference type="Proteomes" id="UP000756921"/>
    </source>
</evidence>
<evidence type="ECO:0000256" key="2">
    <source>
        <dbReference type="SAM" id="MobiDB-lite"/>
    </source>
</evidence>
<gene>
    <name evidence="4" type="ORF">PMIN01_10548</name>
</gene>
<proteinExistence type="predicted"/>
<dbReference type="SUPFAM" id="SSF50475">
    <property type="entry name" value="FMN-binding split barrel"/>
    <property type="match status" value="1"/>
</dbReference>
<dbReference type="InterPro" id="IPR050268">
    <property type="entry name" value="NADH-dep_flavin_reductase"/>
</dbReference>
<dbReference type="SMART" id="SM00903">
    <property type="entry name" value="Flavin_Reduct"/>
    <property type="match status" value="1"/>
</dbReference>
<dbReference type="GO" id="GO:0042602">
    <property type="term" value="F:riboflavin reductase (NADPH) activity"/>
    <property type="evidence" value="ECO:0007669"/>
    <property type="project" value="TreeGrafter"/>
</dbReference>
<dbReference type="InterPro" id="IPR002563">
    <property type="entry name" value="Flavin_Rdtase-like_dom"/>
</dbReference>
<organism evidence="4 5">
    <name type="scientific">Paraphaeosphaeria minitans</name>
    <dbReference type="NCBI Taxonomy" id="565426"/>
    <lineage>
        <taxon>Eukaryota</taxon>
        <taxon>Fungi</taxon>
        <taxon>Dikarya</taxon>
        <taxon>Ascomycota</taxon>
        <taxon>Pezizomycotina</taxon>
        <taxon>Dothideomycetes</taxon>
        <taxon>Pleosporomycetidae</taxon>
        <taxon>Pleosporales</taxon>
        <taxon>Massarineae</taxon>
        <taxon>Didymosphaeriaceae</taxon>
        <taxon>Paraphaeosphaeria</taxon>
    </lineage>
</organism>
<dbReference type="OrthoDB" id="2015405at2759"/>
<name>A0A9P6KMC0_9PLEO</name>
<feature type="region of interest" description="Disordered" evidence="2">
    <location>
        <begin position="53"/>
        <end position="82"/>
    </location>
</feature>
<sequence>MVPALRPTGHFYAAFYRWSCSTVRNPHCSRSLRRCPSCFTVGRAGHAYSTTRPLLNNNAAAPAPKASRSESGSTSADQEATVQMKTDMRSIMRQVPSSVTVITAFAQDGDMRPLPLGSAISSLTTVSLDPPHVSFNIKPPSRTLDAIREAGGRFCLHFLDNSLLAAKVALDFTKGNSLDTLRRRRASFSFAYPTTNQVGQPPRLNARCVVASMTCQLEQETAVADHVVVIASVKELDAIQNPGPVLFYHAGKFKRYNGGTLYSPASAIRGQELDVPTLLHREGESKGNDGSTLQKHLPFEEMATARPRNLARLKGHAAYWTYPLFPGDAEKEDFISLAKDYVKQNRASFLESPSVPGGTILKDGWGIHPGAFGLNLTRLVGQSMAELGLDSDQEPSLPTASLTHRFYGKLSPTDLTAIGDHAKALVRHNLTAVDGDYLKVLNSLDVCPGGTSLLASDILVPLRDAGLIAPFELRSLEPTDTLDLYYLEQIEHRLSEFFKSIPYEQVSRMGLTKLQSAIGINAVTLEHSHVDYVQQVRPRITAEVYPETFSPPQVDLRGQISPEEVRVAVERMVYAFSVRDTHAYSIFRKLPKAESMRRLGIHPMATGADLDFLWEKLRYMRAKAITHTAFEEAVDTMLDPLFDKGLSTSEELYSRARKLVRLHARSVLSWSLRDIVAAMGLRYGVAGVLHDSKNMHVRSLVKQAFSAALQARMQDDDISVEDKTAIEEYLSSSHTLKTRPSIWSWDQTRRVEMEKVRTECTRKKKREEKDEKLKKQREEEDNMIRKKRKEEDRLLKKRRNEEDEKGGEDEKLGKREVEDNTIKQNRKEEDKLLKKRRKGEDKRWEKMVEGMLEGRRKKKREEELKKMREEGKEEEEEEAIVAGG</sequence>
<comment type="caution">
    <text evidence="4">The sequence shown here is derived from an EMBL/GenBank/DDBJ whole genome shotgun (WGS) entry which is preliminary data.</text>
</comment>
<keyword evidence="5" id="KW-1185">Reference proteome</keyword>
<evidence type="ECO:0000313" key="4">
    <source>
        <dbReference type="EMBL" id="KAF9731531.1"/>
    </source>
</evidence>
<dbReference type="AlphaFoldDB" id="A0A9P6KMC0"/>